<dbReference type="Proteomes" id="UP000077020">
    <property type="component" value="Unassembled WGS sequence"/>
</dbReference>
<dbReference type="PATRIC" id="fig|748727.19.peg.2323"/>
<proteinExistence type="predicted"/>
<dbReference type="RefSeq" id="WP_013238317.1">
    <property type="nucleotide sequence ID" value="NC_014328.1"/>
</dbReference>
<dbReference type="KEGG" id="clj:CLJU_c16560"/>
<evidence type="ECO:0000313" key="2">
    <source>
        <dbReference type="EMBL" id="OAA84076.1"/>
    </source>
</evidence>
<reference evidence="1" key="1">
    <citation type="submission" date="2009-07" db="EMBL/GenBank/DDBJ databases">
        <authorList>
            <person name="Koepke M."/>
            <person name="Hujer S."/>
            <person name="Held C."/>
            <person name="Wiezer A."/>
            <person name="Liesegang H."/>
            <person name="Ehrenreich A."/>
            <person name="Gottschalk G."/>
            <person name="Duerre P."/>
        </authorList>
    </citation>
    <scope>NUCLEOTIDE SEQUENCE</scope>
    <source>
        <strain evidence="1">DSM 13528</strain>
    </source>
</reference>
<reference evidence="1 3" key="2">
    <citation type="journal article" date="2010" name="Proc. Natl. Acad. Sci. U.S.A.">
        <title>Clostridium ljungdahlii represents a microbial production platform based on syngas.</title>
        <authorList>
            <person name="Kopke M."/>
            <person name="Held C."/>
            <person name="Hujer S."/>
            <person name="Liesegang H."/>
            <person name="Wiezer A."/>
            <person name="Wollherr A."/>
            <person name="Ehrenreich A."/>
            <person name="Liebl W."/>
            <person name="Gottschalk G."/>
            <person name="Durre P."/>
        </authorList>
    </citation>
    <scope>NUCLEOTIDE SEQUENCE [LARGE SCALE GENOMIC DNA]</scope>
    <source>
        <strain evidence="3">ATCC 55383 / DSM 13528 / PETC</strain>
        <strain evidence="1">DSM 13528</strain>
    </source>
</reference>
<evidence type="ECO:0000313" key="4">
    <source>
        <dbReference type="Proteomes" id="UP000077020"/>
    </source>
</evidence>
<evidence type="ECO:0000313" key="3">
    <source>
        <dbReference type="Proteomes" id="UP000001656"/>
    </source>
</evidence>
<dbReference type="EMBL" id="LITS01000029">
    <property type="protein sequence ID" value="OAA84076.1"/>
    <property type="molecule type" value="Genomic_DNA"/>
</dbReference>
<dbReference type="OrthoDB" id="2063435at2"/>
<accession>D8GU57</accession>
<reference evidence="2 4" key="3">
    <citation type="journal article" date="2016" name="Biotechnol. Bioeng.">
        <title>Traits of selected Clostridium strains for syngas fermentation to ethanol.</title>
        <authorList>
            <person name="Martin M.E."/>
            <person name="Richter H."/>
            <person name="Saha S."/>
            <person name="Angenent L.T."/>
        </authorList>
    </citation>
    <scope>NUCLEOTIDE SEQUENCE [LARGE SCALE GENOMIC DNA]</scope>
    <source>
        <strain evidence="2 4">PETC</strain>
    </source>
</reference>
<keyword evidence="4" id="KW-1185">Reference proteome</keyword>
<protein>
    <submittedName>
        <fullName evidence="1">Uncharacterized protein</fullName>
    </submittedName>
</protein>
<sequence length="217" mass="25603">MIDKYLVSNCLFIIDEFNYRFKGKDNTINKADLKILADKEFNESDIAIRLGYPFKHMAHFNFQGKACDIVVKSRDFIIEVKYLRNFKAKTKGQSFSNKLIWQDAFQKNYDWLCDEIKNGKKGHRAFVLGWFNAVERFSEIMQLGTGAGQFPDINNERLRLFPFLNHKANSSKTKDIFYMYKKAYEPLPIQIIGYDKDVVNCMFLGNQDDTFHFAMYW</sequence>
<evidence type="ECO:0000313" key="1">
    <source>
        <dbReference type="EMBL" id="ADK14720.1"/>
    </source>
</evidence>
<name>D8GU57_CLOLD</name>
<organism evidence="1 3">
    <name type="scientific">Clostridium ljungdahlii (strain ATCC 55383 / DSM 13528 / PETC)</name>
    <dbReference type="NCBI Taxonomy" id="748727"/>
    <lineage>
        <taxon>Bacteria</taxon>
        <taxon>Bacillati</taxon>
        <taxon>Bacillota</taxon>
        <taxon>Clostridia</taxon>
        <taxon>Eubacteriales</taxon>
        <taxon>Clostridiaceae</taxon>
        <taxon>Clostridium</taxon>
    </lineage>
</organism>
<gene>
    <name evidence="1" type="ordered locus">CLJU_c16560</name>
    <name evidence="2" type="ORF">WX45_01920</name>
</gene>
<dbReference type="EMBL" id="CP001666">
    <property type="protein sequence ID" value="ADK14720.1"/>
    <property type="molecule type" value="Genomic_DNA"/>
</dbReference>
<dbReference type="Proteomes" id="UP000001656">
    <property type="component" value="Chromosome"/>
</dbReference>
<dbReference type="AlphaFoldDB" id="D8GU57"/>
<dbReference type="HOGENOM" id="CLU_1298747_0_0_9"/>
<dbReference type="eggNOG" id="ENOG5033ZMH">
    <property type="taxonomic scope" value="Bacteria"/>
</dbReference>